<dbReference type="AlphaFoldDB" id="A0A0J1H0Q2"/>
<keyword evidence="1" id="KW-1133">Transmembrane helix</keyword>
<proteinExistence type="predicted"/>
<dbReference type="InterPro" id="IPR029016">
    <property type="entry name" value="GAF-like_dom_sf"/>
</dbReference>
<comment type="caution">
    <text evidence="3">The sequence shown here is derived from an EMBL/GenBank/DDBJ whole genome shotgun (WGS) entry which is preliminary data.</text>
</comment>
<feature type="domain" description="PelD GGDEF" evidence="2">
    <location>
        <begin position="318"/>
        <end position="425"/>
    </location>
</feature>
<dbReference type="Gene3D" id="3.30.70.2880">
    <property type="match status" value="1"/>
</dbReference>
<dbReference type="STRING" id="1195763.ABT56_11740"/>
<dbReference type="Pfam" id="PF16963">
    <property type="entry name" value="PelD_GGDEF"/>
    <property type="match status" value="1"/>
</dbReference>
<reference evidence="3 4" key="1">
    <citation type="submission" date="2015-05" db="EMBL/GenBank/DDBJ databases">
        <title>Photobacterium galathea sp. nov.</title>
        <authorList>
            <person name="Machado H."/>
            <person name="Gram L."/>
        </authorList>
    </citation>
    <scope>NUCLEOTIDE SEQUENCE [LARGE SCALE GENOMIC DNA]</scope>
    <source>
        <strain evidence="3 4">CGMCC 1.12159</strain>
    </source>
</reference>
<evidence type="ECO:0000259" key="2">
    <source>
        <dbReference type="Pfam" id="PF16963"/>
    </source>
</evidence>
<protein>
    <recommendedName>
        <fullName evidence="2">PelD GGDEF domain-containing protein</fullName>
    </recommendedName>
</protein>
<dbReference type="OrthoDB" id="5442761at2"/>
<dbReference type="SUPFAM" id="SSF55781">
    <property type="entry name" value="GAF domain-like"/>
    <property type="match status" value="1"/>
</dbReference>
<keyword evidence="4" id="KW-1185">Reference proteome</keyword>
<feature type="transmembrane region" description="Helical" evidence="1">
    <location>
        <begin position="12"/>
        <end position="34"/>
    </location>
</feature>
<organism evidence="3 4">
    <name type="scientific">Photobacterium aquae</name>
    <dbReference type="NCBI Taxonomy" id="1195763"/>
    <lineage>
        <taxon>Bacteria</taxon>
        <taxon>Pseudomonadati</taxon>
        <taxon>Pseudomonadota</taxon>
        <taxon>Gammaproteobacteria</taxon>
        <taxon>Vibrionales</taxon>
        <taxon>Vibrionaceae</taxon>
        <taxon>Photobacterium</taxon>
    </lineage>
</organism>
<evidence type="ECO:0000313" key="3">
    <source>
        <dbReference type="EMBL" id="KLV05384.1"/>
    </source>
</evidence>
<keyword evidence="1" id="KW-0812">Transmembrane</keyword>
<accession>A0A0J1H0Q2</accession>
<dbReference type="PATRIC" id="fig|1195763.3.peg.2475"/>
<name>A0A0J1H0Q2_9GAMM</name>
<feature type="transmembrane region" description="Helical" evidence="1">
    <location>
        <begin position="91"/>
        <end position="110"/>
    </location>
</feature>
<dbReference type="InterPro" id="IPR031583">
    <property type="entry name" value="PelD_GGDEF"/>
</dbReference>
<dbReference type="Proteomes" id="UP000036097">
    <property type="component" value="Unassembled WGS sequence"/>
</dbReference>
<dbReference type="InterPro" id="IPR038367">
    <property type="entry name" value="PelD_GGDEF_sf"/>
</dbReference>
<evidence type="ECO:0000313" key="4">
    <source>
        <dbReference type="Proteomes" id="UP000036097"/>
    </source>
</evidence>
<dbReference type="RefSeq" id="WP_047879067.1">
    <property type="nucleotide sequence ID" value="NZ_LDOT01000014.1"/>
</dbReference>
<gene>
    <name evidence="3" type="ORF">ABT56_11740</name>
</gene>
<dbReference type="Gene3D" id="3.30.450.40">
    <property type="match status" value="1"/>
</dbReference>
<evidence type="ECO:0000256" key="1">
    <source>
        <dbReference type="SAM" id="Phobius"/>
    </source>
</evidence>
<sequence>MKRLLNAKTFTGFKRAGLAWLETVIVAVLSIYIWTQSDSLAHTSTEHNFFWPLFGPLLISLRYGFAKGFTCSLFTTAGLATVMNITGYIEYYPLSLAIGTIMVAMIAGEFQDYWHNINRRHQLDHQYMSQKLESFTQNYHLLKVSHDQLEQRTAGQTVSLRSSIHALHKLASQHAEHRIEHLGQPFLNLLAEIGGIEVAGIYKITDDKIDSMAYAVLGDRHQLVKDDPMLQDMLHSKHLLSPAKLKADQIHKSRYQLCIPLLDTHGTLQAAIVAESAKFFMLTPANVALLSLVANHAADLLSNQIVTPILQPHQNDLFMSYLKRASYNKRHYGADSSVVVCIDSDGTHKHALDNAIGYRRGADVYWSCRTRNNQPALAVLLPLTSVYDAQLYINRLQELLNAQIGDEQHAIDIIGPLSMSQDKAEIRTLMDELGAYDESLVDTSNPDV</sequence>
<dbReference type="EMBL" id="LDOT01000014">
    <property type="protein sequence ID" value="KLV05384.1"/>
    <property type="molecule type" value="Genomic_DNA"/>
</dbReference>
<keyword evidence="1" id="KW-0472">Membrane</keyword>